<dbReference type="InterPro" id="IPR032710">
    <property type="entry name" value="NTF2-like_dom_sf"/>
</dbReference>
<feature type="domain" description="SnoaL-like" evidence="1">
    <location>
        <begin position="188"/>
        <end position="294"/>
    </location>
</feature>
<comment type="caution">
    <text evidence="2">The sequence shown here is derived from an EMBL/GenBank/DDBJ whole genome shotgun (WGS) entry which is preliminary data.</text>
</comment>
<dbReference type="RefSeq" id="WP_387398545.1">
    <property type="nucleotide sequence ID" value="NZ_JBIAMT010000005.1"/>
</dbReference>
<proteinExistence type="predicted"/>
<keyword evidence="3" id="KW-1185">Reference proteome</keyword>
<evidence type="ECO:0000259" key="1">
    <source>
        <dbReference type="Pfam" id="PF12680"/>
    </source>
</evidence>
<sequence>MTNTIADDTRSNCAAGPANPMRHTELLLLAQQQADRHIEVEITEDVDDILGTLADAGPYAYTLNPTLEDGRLRQHLAQTREGIRQSYVELHLGMALRGWISTSQVLAPWYTFHAGWATVEVKAETTILGEVKKPGDRLDVESLVLFPTMGRTGITGELFWARTGPGAGAANGQSLSELRRDLLADHDAYLDALRSGDVDGAVASLAPEGQVGLRDYTNDTPGALAELDGRQAAADHLRRFFARYVPERIEVVQRHADEWYVFAETRWTVTSVADGARLTFLTADYAEIGPDRKIIARIGHGTEPVPA</sequence>
<organism evidence="2 3">
    <name type="scientific">Nocardia aobensis</name>
    <dbReference type="NCBI Taxonomy" id="257277"/>
    <lineage>
        <taxon>Bacteria</taxon>
        <taxon>Bacillati</taxon>
        <taxon>Actinomycetota</taxon>
        <taxon>Actinomycetes</taxon>
        <taxon>Mycobacteriales</taxon>
        <taxon>Nocardiaceae</taxon>
        <taxon>Nocardia</taxon>
    </lineage>
</organism>
<reference evidence="2 3" key="1">
    <citation type="submission" date="2024-10" db="EMBL/GenBank/DDBJ databases">
        <title>The Natural Products Discovery Center: Release of the First 8490 Sequenced Strains for Exploring Actinobacteria Biosynthetic Diversity.</title>
        <authorList>
            <person name="Kalkreuter E."/>
            <person name="Kautsar S.A."/>
            <person name="Yang D."/>
            <person name="Bader C.D."/>
            <person name="Teijaro C.N."/>
            <person name="Fluegel L."/>
            <person name="Davis C.M."/>
            <person name="Simpson J.R."/>
            <person name="Lauterbach L."/>
            <person name="Steele A.D."/>
            <person name="Gui C."/>
            <person name="Meng S."/>
            <person name="Li G."/>
            <person name="Viehrig K."/>
            <person name="Ye F."/>
            <person name="Su P."/>
            <person name="Kiefer A.F."/>
            <person name="Nichols A."/>
            <person name="Cepeda A.J."/>
            <person name="Yan W."/>
            <person name="Fan B."/>
            <person name="Jiang Y."/>
            <person name="Adhikari A."/>
            <person name="Zheng C.-J."/>
            <person name="Schuster L."/>
            <person name="Cowan T.M."/>
            <person name="Smanski M.J."/>
            <person name="Chevrette M.G."/>
            <person name="De Carvalho L.P.S."/>
            <person name="Shen B."/>
        </authorList>
    </citation>
    <scope>NUCLEOTIDE SEQUENCE [LARGE SCALE GENOMIC DNA]</scope>
    <source>
        <strain evidence="2 3">NPDC004119</strain>
    </source>
</reference>
<accession>A0ABW6P9F2</accession>
<dbReference type="EMBL" id="JBIAMT010000005">
    <property type="protein sequence ID" value="MFF0499793.1"/>
    <property type="molecule type" value="Genomic_DNA"/>
</dbReference>
<dbReference type="Gene3D" id="3.10.450.50">
    <property type="match status" value="1"/>
</dbReference>
<evidence type="ECO:0000313" key="2">
    <source>
        <dbReference type="EMBL" id="MFF0499793.1"/>
    </source>
</evidence>
<protein>
    <submittedName>
        <fullName evidence="2">Nuclear transport factor 2 family protein</fullName>
    </submittedName>
</protein>
<gene>
    <name evidence="2" type="ORF">ACFYU5_25570</name>
</gene>
<dbReference type="InterPro" id="IPR037401">
    <property type="entry name" value="SnoaL-like"/>
</dbReference>
<evidence type="ECO:0000313" key="3">
    <source>
        <dbReference type="Proteomes" id="UP001601442"/>
    </source>
</evidence>
<dbReference type="SUPFAM" id="SSF54427">
    <property type="entry name" value="NTF2-like"/>
    <property type="match status" value="1"/>
</dbReference>
<dbReference type="Pfam" id="PF12680">
    <property type="entry name" value="SnoaL_2"/>
    <property type="match status" value="1"/>
</dbReference>
<name>A0ABW6P9F2_9NOCA</name>
<dbReference type="Proteomes" id="UP001601442">
    <property type="component" value="Unassembled WGS sequence"/>
</dbReference>